<dbReference type="CDD" id="cd09616">
    <property type="entry name" value="Peptidase_C12_UCH_L1_L3"/>
    <property type="match status" value="1"/>
</dbReference>
<feature type="active site" description="Proton donor" evidence="7">
    <location>
        <position position="190"/>
    </location>
</feature>
<feature type="region of interest" description="Disordered" evidence="9">
    <location>
        <begin position="1"/>
        <end position="20"/>
    </location>
</feature>
<evidence type="ECO:0000256" key="2">
    <source>
        <dbReference type="ARBA" id="ARBA00009326"/>
    </source>
</evidence>
<dbReference type="GO" id="GO:0000428">
    <property type="term" value="C:DNA-directed RNA polymerase complex"/>
    <property type="evidence" value="ECO:0007669"/>
    <property type="project" value="UniProtKB-KW"/>
</dbReference>
<evidence type="ECO:0000256" key="3">
    <source>
        <dbReference type="ARBA" id="ARBA00022670"/>
    </source>
</evidence>
<keyword evidence="5 7" id="KW-0378">Hydrolase</keyword>
<dbReference type="InterPro" id="IPR036959">
    <property type="entry name" value="Peptidase_C12_UCH_sf"/>
</dbReference>
<evidence type="ECO:0000313" key="12">
    <source>
        <dbReference type="Proteomes" id="UP000298493"/>
    </source>
</evidence>
<dbReference type="Proteomes" id="UP000298493">
    <property type="component" value="Unassembled WGS sequence"/>
</dbReference>
<comment type="caution">
    <text evidence="11">The sequence shown here is derived from an EMBL/GenBank/DDBJ whole genome shotgun (WGS) entry which is preliminary data.</text>
</comment>
<feature type="site" description="Important for enzyme activity" evidence="7">
    <location>
        <position position="206"/>
    </location>
</feature>
<dbReference type="GO" id="GO:0016579">
    <property type="term" value="P:protein deubiquitination"/>
    <property type="evidence" value="ECO:0007669"/>
    <property type="project" value="TreeGrafter"/>
</dbReference>
<evidence type="ECO:0000256" key="8">
    <source>
        <dbReference type="RuleBase" id="RU361215"/>
    </source>
</evidence>
<keyword evidence="6 7" id="KW-0788">Thiol protease</keyword>
<dbReference type="EMBL" id="SNSC02000003">
    <property type="protein sequence ID" value="TID25704.1"/>
    <property type="molecule type" value="Genomic_DNA"/>
</dbReference>
<dbReference type="SUPFAM" id="SSF54001">
    <property type="entry name" value="Cysteine proteinases"/>
    <property type="match status" value="1"/>
</dbReference>
<keyword evidence="4 7" id="KW-0833">Ubl conjugation pathway</keyword>
<keyword evidence="12" id="KW-1185">Reference proteome</keyword>
<dbReference type="Pfam" id="PF01088">
    <property type="entry name" value="Peptidase_C12"/>
    <property type="match status" value="1"/>
</dbReference>
<dbReference type="AlphaFoldDB" id="A0A4Z1PSB6"/>
<feature type="active site" description="Nucleophile" evidence="7">
    <location>
        <position position="116"/>
    </location>
</feature>
<dbReference type="EC" id="3.4.19.12" evidence="8"/>
<evidence type="ECO:0000259" key="10">
    <source>
        <dbReference type="PROSITE" id="PS52048"/>
    </source>
</evidence>
<dbReference type="PANTHER" id="PTHR10589">
    <property type="entry name" value="UBIQUITIN CARBOXYL-TERMINAL HYDROLASE"/>
    <property type="match status" value="1"/>
</dbReference>
<keyword evidence="11" id="KW-0804">Transcription</keyword>
<evidence type="ECO:0000256" key="5">
    <source>
        <dbReference type="ARBA" id="ARBA00022801"/>
    </source>
</evidence>
<keyword evidence="3 7" id="KW-0645">Protease</keyword>
<name>A0A4Z1PSB6_9PEZI</name>
<evidence type="ECO:0000313" key="11">
    <source>
        <dbReference type="EMBL" id="TID25704.1"/>
    </source>
</evidence>
<evidence type="ECO:0000256" key="7">
    <source>
        <dbReference type="PROSITE-ProRule" id="PRU01393"/>
    </source>
</evidence>
<evidence type="ECO:0000256" key="6">
    <source>
        <dbReference type="ARBA" id="ARBA00022807"/>
    </source>
</evidence>
<proteinExistence type="inferred from homology"/>
<reference evidence="11 12" key="1">
    <citation type="submission" date="2019-04" db="EMBL/GenBank/DDBJ databases">
        <title>High contiguity whole genome sequence and gene annotation resource for two Venturia nashicola isolates.</title>
        <authorList>
            <person name="Prokchorchik M."/>
            <person name="Won K."/>
            <person name="Lee Y."/>
            <person name="Choi E.D."/>
            <person name="Segonzac C."/>
            <person name="Sohn K.H."/>
        </authorList>
    </citation>
    <scope>NUCLEOTIDE SEQUENCE [LARGE SCALE GENOMIC DNA]</scope>
    <source>
        <strain evidence="11 12">PRI2</strain>
    </source>
</reference>
<comment type="catalytic activity">
    <reaction evidence="1 7 8">
        <text>Thiol-dependent hydrolysis of ester, thioester, amide, peptide and isopeptide bonds formed by the C-terminal Gly of ubiquitin (a 76-residue protein attached to proteins as an intracellular targeting signal).</text>
        <dbReference type="EC" id="3.4.19.12"/>
    </reaction>
</comment>
<evidence type="ECO:0000256" key="4">
    <source>
        <dbReference type="ARBA" id="ARBA00022786"/>
    </source>
</evidence>
<gene>
    <name evidence="11" type="ORF">E6O75_ATG03567</name>
</gene>
<accession>A0A4Z1PSB6</accession>
<sequence length="261" mass="28358">MASADAPKPAGQDASPDVPRARKRFVPLENNPEVMNSLVHRLGLSTSLGFQDVFSIDEPELLAFVPRPAYALLLIFPVSETYEKFRRQEDAPKEDYEGAGAGEPVVWYKQTIGNACGLIGLLHGVSNGVAKTFIREDSDLAKLIAGAIPLKPDARADLLYESEVLESAHQSAASTGDTSAPSADDRVDLHFVCFVKTEDNHLWEMDGRRKGPLDRGALAEDEDVLSEKALELGVRSFLRREAEAGGGDLRFSLIVLAPSLD</sequence>
<dbReference type="PANTHER" id="PTHR10589:SF17">
    <property type="entry name" value="UBIQUITIN CARBOXYL-TERMINAL HYDROLASE"/>
    <property type="match status" value="1"/>
</dbReference>
<comment type="similarity">
    <text evidence="2 7 8">Belongs to the peptidase C12 family.</text>
</comment>
<keyword evidence="11" id="KW-0240">DNA-directed RNA polymerase</keyword>
<feature type="domain" description="UCH catalytic" evidence="10">
    <location>
        <begin position="24"/>
        <end position="258"/>
    </location>
</feature>
<dbReference type="STRING" id="86259.A0A4Z1PSB6"/>
<feature type="site" description="Transition state stabilizer" evidence="7">
    <location>
        <position position="110"/>
    </location>
</feature>
<dbReference type="PRINTS" id="PR00707">
    <property type="entry name" value="UBCTHYDRLASE"/>
</dbReference>
<dbReference type="GO" id="GO:0004843">
    <property type="term" value="F:cysteine-type deubiquitinase activity"/>
    <property type="evidence" value="ECO:0007669"/>
    <property type="project" value="UniProtKB-UniRule"/>
</dbReference>
<evidence type="ECO:0000256" key="1">
    <source>
        <dbReference type="ARBA" id="ARBA00000707"/>
    </source>
</evidence>
<dbReference type="InterPro" id="IPR038765">
    <property type="entry name" value="Papain-like_cys_pep_sf"/>
</dbReference>
<dbReference type="Gene3D" id="3.40.532.10">
    <property type="entry name" value="Peptidase C12, ubiquitin carboxyl-terminal hydrolase"/>
    <property type="match status" value="1"/>
</dbReference>
<dbReference type="GO" id="GO:0006511">
    <property type="term" value="P:ubiquitin-dependent protein catabolic process"/>
    <property type="evidence" value="ECO:0007669"/>
    <property type="project" value="UniProtKB-UniRule"/>
</dbReference>
<evidence type="ECO:0000256" key="9">
    <source>
        <dbReference type="SAM" id="MobiDB-lite"/>
    </source>
</evidence>
<protein>
    <recommendedName>
        <fullName evidence="8">Ubiquitin carboxyl-terminal hydrolase</fullName>
        <ecNumber evidence="8">3.4.19.12</ecNumber>
    </recommendedName>
</protein>
<dbReference type="InterPro" id="IPR001578">
    <property type="entry name" value="Peptidase_C12_UCH"/>
</dbReference>
<dbReference type="PROSITE" id="PS52048">
    <property type="entry name" value="UCH_DOMAIN"/>
    <property type="match status" value="1"/>
</dbReference>
<dbReference type="FunFam" id="3.40.532.10:FF:000008">
    <property type="entry name" value="Ubiquitin carboxyl-terminal hydrolase"/>
    <property type="match status" value="1"/>
</dbReference>
<organism evidence="11 12">
    <name type="scientific">Venturia nashicola</name>
    <dbReference type="NCBI Taxonomy" id="86259"/>
    <lineage>
        <taxon>Eukaryota</taxon>
        <taxon>Fungi</taxon>
        <taxon>Dikarya</taxon>
        <taxon>Ascomycota</taxon>
        <taxon>Pezizomycotina</taxon>
        <taxon>Dothideomycetes</taxon>
        <taxon>Pleosporomycetidae</taxon>
        <taxon>Venturiales</taxon>
        <taxon>Venturiaceae</taxon>
        <taxon>Venturia</taxon>
    </lineage>
</organism>
<dbReference type="GO" id="GO:0005737">
    <property type="term" value="C:cytoplasm"/>
    <property type="evidence" value="ECO:0007669"/>
    <property type="project" value="TreeGrafter"/>
</dbReference>